<name>A0A974DUA9_XENLA</name>
<protein>
    <submittedName>
        <fullName evidence="2">Uncharacterized protein</fullName>
    </submittedName>
</protein>
<feature type="compositionally biased region" description="Low complexity" evidence="1">
    <location>
        <begin position="66"/>
        <end position="88"/>
    </location>
</feature>
<feature type="compositionally biased region" description="Low complexity" evidence="1">
    <location>
        <begin position="45"/>
        <end position="55"/>
    </location>
</feature>
<dbReference type="EMBL" id="CM004467">
    <property type="protein sequence ID" value="OCT97116.1"/>
    <property type="molecule type" value="Genomic_DNA"/>
</dbReference>
<reference evidence="3" key="1">
    <citation type="journal article" date="2016" name="Nature">
        <title>Genome evolution in the allotetraploid frog Xenopus laevis.</title>
        <authorList>
            <person name="Session A.M."/>
            <person name="Uno Y."/>
            <person name="Kwon T."/>
            <person name="Chapman J.A."/>
            <person name="Toyoda A."/>
            <person name="Takahashi S."/>
            <person name="Fukui A."/>
            <person name="Hikosaka A."/>
            <person name="Suzuki A."/>
            <person name="Kondo M."/>
            <person name="van Heeringen S.J."/>
            <person name="Quigley I."/>
            <person name="Heinz S."/>
            <person name="Ogino H."/>
            <person name="Ochi H."/>
            <person name="Hellsten U."/>
            <person name="Lyons J.B."/>
            <person name="Simakov O."/>
            <person name="Putnam N."/>
            <person name="Stites J."/>
            <person name="Kuroki Y."/>
            <person name="Tanaka T."/>
            <person name="Michiue T."/>
            <person name="Watanabe M."/>
            <person name="Bogdanovic O."/>
            <person name="Lister R."/>
            <person name="Georgiou G."/>
            <person name="Paranjpe S.S."/>
            <person name="van Kruijsbergen I."/>
            <person name="Shu S."/>
            <person name="Carlson J."/>
            <person name="Kinoshita T."/>
            <person name="Ohta Y."/>
            <person name="Mawaribuchi S."/>
            <person name="Jenkins J."/>
            <person name="Grimwood J."/>
            <person name="Schmutz J."/>
            <person name="Mitros T."/>
            <person name="Mozaffari S.V."/>
            <person name="Suzuki Y."/>
            <person name="Haramoto Y."/>
            <person name="Yamamoto T.S."/>
            <person name="Takagi C."/>
            <person name="Heald R."/>
            <person name="Miller K."/>
            <person name="Haudenschild C."/>
            <person name="Kitzman J."/>
            <person name="Nakayama T."/>
            <person name="Izutsu Y."/>
            <person name="Robert J."/>
            <person name="Fortriede J."/>
            <person name="Burns K."/>
            <person name="Lotay V."/>
            <person name="Karimi K."/>
            <person name="Yasuoka Y."/>
            <person name="Dichmann D.S."/>
            <person name="Flajnik M.F."/>
            <person name="Houston D.W."/>
            <person name="Shendure J."/>
            <person name="DuPasquier L."/>
            <person name="Vize P.D."/>
            <person name="Zorn A.M."/>
            <person name="Ito M."/>
            <person name="Marcotte E.M."/>
            <person name="Wallingford J.B."/>
            <person name="Ito Y."/>
            <person name="Asashima M."/>
            <person name="Ueno N."/>
            <person name="Matsuda Y."/>
            <person name="Veenstra G.J."/>
            <person name="Fujiyama A."/>
            <person name="Harland R.M."/>
            <person name="Taira M."/>
            <person name="Rokhsar D.S."/>
        </authorList>
    </citation>
    <scope>NUCLEOTIDE SEQUENCE [LARGE SCALE GENOMIC DNA]</scope>
    <source>
        <strain evidence="3">J</strain>
    </source>
</reference>
<feature type="compositionally biased region" description="Pro residues" evidence="1">
    <location>
        <begin position="56"/>
        <end position="65"/>
    </location>
</feature>
<proteinExistence type="predicted"/>
<accession>A0A974DUA9</accession>
<dbReference type="Proteomes" id="UP000694892">
    <property type="component" value="Chromosome 1S"/>
</dbReference>
<evidence type="ECO:0000313" key="3">
    <source>
        <dbReference type="Proteomes" id="UP000694892"/>
    </source>
</evidence>
<organism evidence="2 3">
    <name type="scientific">Xenopus laevis</name>
    <name type="common">African clawed frog</name>
    <dbReference type="NCBI Taxonomy" id="8355"/>
    <lineage>
        <taxon>Eukaryota</taxon>
        <taxon>Metazoa</taxon>
        <taxon>Chordata</taxon>
        <taxon>Craniata</taxon>
        <taxon>Vertebrata</taxon>
        <taxon>Euteleostomi</taxon>
        <taxon>Amphibia</taxon>
        <taxon>Batrachia</taxon>
        <taxon>Anura</taxon>
        <taxon>Pipoidea</taxon>
        <taxon>Pipidae</taxon>
        <taxon>Xenopodinae</taxon>
        <taxon>Xenopus</taxon>
        <taxon>Xenopus</taxon>
    </lineage>
</organism>
<feature type="region of interest" description="Disordered" evidence="1">
    <location>
        <begin position="1"/>
        <end position="88"/>
    </location>
</feature>
<dbReference type="AlphaFoldDB" id="A0A974DUA9"/>
<sequence length="277" mass="28608">MAWQGEPPPRDRPPQVELLPLRRHPALCPPPEPSCGLHLPGSSDLPTLLELGLPHLPSPAGPGPPVAAGTSPATETSDAASSLGPLVSSPSPPAGGLLVGPAAISGAGAWPFCTRAVMLRPLLRAPSPVPAATFLEPPPDPTCLPLLSAVSLAPACRSDSPPPPLLCGPWPVDGLLSRRPPGPVPGLRRSGGRVLLCGRLPLTSGVVALLPWELPGVSSASSSRRILSPSLPARAIRSPCSTSPLFPDILQRKKEKEKKHSHNSAKIASCDHCKLTD</sequence>
<evidence type="ECO:0000313" key="2">
    <source>
        <dbReference type="EMBL" id="OCT97116.1"/>
    </source>
</evidence>
<evidence type="ECO:0000256" key="1">
    <source>
        <dbReference type="SAM" id="MobiDB-lite"/>
    </source>
</evidence>
<gene>
    <name evidence="2" type="ORF">XELAEV_18009339mg</name>
</gene>